<gene>
    <name evidence="1" type="ORF">NCTC11432_04293</name>
</gene>
<dbReference type="KEGG" id="cgle:NCTC11432_04293"/>
<reference evidence="1 2" key="1">
    <citation type="submission" date="2018-12" db="EMBL/GenBank/DDBJ databases">
        <authorList>
            <consortium name="Pathogen Informatics"/>
        </authorList>
    </citation>
    <scope>NUCLEOTIDE SEQUENCE [LARGE SCALE GENOMIC DNA]</scope>
    <source>
        <strain evidence="1 2">NCTC11432</strain>
    </source>
</reference>
<evidence type="ECO:0000313" key="2">
    <source>
        <dbReference type="Proteomes" id="UP000279227"/>
    </source>
</evidence>
<sequence length="39" mass="4332">MSTLICKEEDISLMIEAIKHSNDVSKLRSAIFALTIVPN</sequence>
<name>A0A448B7W6_CHRGE</name>
<dbReference type="Proteomes" id="UP000279227">
    <property type="component" value="Chromosome"/>
</dbReference>
<proteinExistence type="predicted"/>
<protein>
    <submittedName>
        <fullName evidence="1">Uncharacterized protein</fullName>
    </submittedName>
</protein>
<accession>A0A448B7W6</accession>
<organism evidence="1 2">
    <name type="scientific">Chryseobacterium gleum</name>
    <name type="common">Flavobacterium gleum</name>
    <dbReference type="NCBI Taxonomy" id="250"/>
    <lineage>
        <taxon>Bacteria</taxon>
        <taxon>Pseudomonadati</taxon>
        <taxon>Bacteroidota</taxon>
        <taxon>Flavobacteriia</taxon>
        <taxon>Flavobacteriales</taxon>
        <taxon>Weeksellaceae</taxon>
        <taxon>Chryseobacterium group</taxon>
        <taxon>Chryseobacterium</taxon>
    </lineage>
</organism>
<evidence type="ECO:0000313" key="1">
    <source>
        <dbReference type="EMBL" id="VEE10669.1"/>
    </source>
</evidence>
<dbReference type="STRING" id="525257.HMPREF0204_11415"/>
<dbReference type="AlphaFoldDB" id="A0A448B7W6"/>
<dbReference type="EMBL" id="LR134289">
    <property type="protein sequence ID" value="VEE10669.1"/>
    <property type="molecule type" value="Genomic_DNA"/>
</dbReference>